<evidence type="ECO:0000256" key="5">
    <source>
        <dbReference type="RuleBase" id="RU000499"/>
    </source>
</evidence>
<organism evidence="9 10">
    <name type="scientific">Malus domestica</name>
    <name type="common">Apple</name>
    <name type="synonym">Pyrus malus</name>
    <dbReference type="NCBI Taxonomy" id="3750"/>
    <lineage>
        <taxon>Eukaryota</taxon>
        <taxon>Viridiplantae</taxon>
        <taxon>Streptophyta</taxon>
        <taxon>Embryophyta</taxon>
        <taxon>Tracheophyta</taxon>
        <taxon>Spermatophyta</taxon>
        <taxon>Magnoliopsida</taxon>
        <taxon>eudicotyledons</taxon>
        <taxon>Gunneridae</taxon>
        <taxon>Pentapetalae</taxon>
        <taxon>rosids</taxon>
        <taxon>fabids</taxon>
        <taxon>Rosales</taxon>
        <taxon>Rosaceae</taxon>
        <taxon>Amygdaloideae</taxon>
        <taxon>Maleae</taxon>
        <taxon>Malus</taxon>
    </lineage>
</organism>
<feature type="region of interest" description="Disordered" evidence="6">
    <location>
        <begin position="1043"/>
        <end position="1078"/>
    </location>
</feature>
<dbReference type="PROSITE" id="PS00460">
    <property type="entry name" value="GLUTATHIONE_PEROXID_1"/>
    <property type="match status" value="1"/>
</dbReference>
<dbReference type="Proteomes" id="UP000290289">
    <property type="component" value="Chromosome 3"/>
</dbReference>
<feature type="region of interest" description="Disordered" evidence="6">
    <location>
        <begin position="767"/>
        <end position="822"/>
    </location>
</feature>
<dbReference type="GO" id="GO:0005634">
    <property type="term" value="C:nucleus"/>
    <property type="evidence" value="ECO:0007669"/>
    <property type="project" value="UniProtKB-ARBA"/>
</dbReference>
<feature type="compositionally biased region" description="Polar residues" evidence="6">
    <location>
        <begin position="166"/>
        <end position="176"/>
    </location>
</feature>
<dbReference type="Pfam" id="PF00255">
    <property type="entry name" value="GSHPx"/>
    <property type="match status" value="1"/>
</dbReference>
<feature type="region of interest" description="Disordered" evidence="6">
    <location>
        <begin position="991"/>
        <end position="1011"/>
    </location>
</feature>
<evidence type="ECO:0000256" key="1">
    <source>
        <dbReference type="ARBA" id="ARBA00006926"/>
    </source>
</evidence>
<feature type="compositionally biased region" description="Basic and acidic residues" evidence="6">
    <location>
        <begin position="120"/>
        <end position="135"/>
    </location>
</feature>
<dbReference type="SUPFAM" id="SSF52833">
    <property type="entry name" value="Thioredoxin-like"/>
    <property type="match status" value="1"/>
</dbReference>
<keyword evidence="3" id="KW-0507">mRNA processing</keyword>
<feature type="compositionally biased region" description="Pro residues" evidence="6">
    <location>
        <begin position="1130"/>
        <end position="1162"/>
    </location>
</feature>
<reference evidence="9 10" key="1">
    <citation type="submission" date="2018-10" db="EMBL/GenBank/DDBJ databases">
        <title>A high-quality apple genome assembly.</title>
        <authorList>
            <person name="Hu J."/>
        </authorList>
    </citation>
    <scope>NUCLEOTIDE SEQUENCE [LARGE SCALE GENOMIC DNA]</scope>
    <source>
        <strain evidence="10">cv. HFTH1</strain>
        <tissue evidence="9">Young leaf</tissue>
    </source>
</reference>
<dbReference type="InterPro" id="IPR029760">
    <property type="entry name" value="GPX_CS"/>
</dbReference>
<dbReference type="InterPro" id="IPR006569">
    <property type="entry name" value="CID_dom"/>
</dbReference>
<feature type="region of interest" description="Disordered" evidence="6">
    <location>
        <begin position="1126"/>
        <end position="1162"/>
    </location>
</feature>
<evidence type="ECO:0000256" key="3">
    <source>
        <dbReference type="ARBA" id="ARBA00022664"/>
    </source>
</evidence>
<dbReference type="PROSITE" id="PS00763">
    <property type="entry name" value="GLUTATHIONE_PEROXID_2"/>
    <property type="match status" value="1"/>
</dbReference>
<dbReference type="PROSITE" id="PS51355">
    <property type="entry name" value="GLUTATHIONE_PEROXID_3"/>
    <property type="match status" value="1"/>
</dbReference>
<gene>
    <name evidence="9" type="ORF">DVH24_002804</name>
</gene>
<feature type="domain" description="Thioredoxin" evidence="7">
    <location>
        <begin position="1523"/>
        <end position="1685"/>
    </location>
</feature>
<evidence type="ECO:0000259" key="8">
    <source>
        <dbReference type="PROSITE" id="PS51391"/>
    </source>
</evidence>
<evidence type="ECO:0000259" key="7">
    <source>
        <dbReference type="PROSITE" id="PS51352"/>
    </source>
</evidence>
<dbReference type="PANTHER" id="PTHR12550:SF49">
    <property type="entry name" value="PROTEIN HUA2-LIKE 2-RELATED"/>
    <property type="match status" value="1"/>
</dbReference>
<dbReference type="PRINTS" id="PR01011">
    <property type="entry name" value="GLUTPROXDASE"/>
</dbReference>
<name>A0A498K5R7_MALDO</name>
<dbReference type="InterPro" id="IPR036249">
    <property type="entry name" value="Thioredoxin-like_sf"/>
</dbReference>
<feature type="compositionally biased region" description="Polar residues" evidence="6">
    <location>
        <begin position="1302"/>
        <end position="1317"/>
    </location>
</feature>
<dbReference type="CDD" id="cd00340">
    <property type="entry name" value="GSH_Peroxidase"/>
    <property type="match status" value="1"/>
</dbReference>
<feature type="compositionally biased region" description="Acidic residues" evidence="6">
    <location>
        <begin position="1043"/>
        <end position="1054"/>
    </location>
</feature>
<keyword evidence="2 5" id="KW-0575">Peroxidase</keyword>
<dbReference type="FunFam" id="3.40.30.10:FF:000025">
    <property type="entry name" value="Glutathione peroxidase"/>
    <property type="match status" value="1"/>
</dbReference>
<evidence type="ECO:0000256" key="6">
    <source>
        <dbReference type="SAM" id="MobiDB-lite"/>
    </source>
</evidence>
<proteinExistence type="inferred from homology"/>
<dbReference type="GO" id="GO:0006979">
    <property type="term" value="P:response to oxidative stress"/>
    <property type="evidence" value="ECO:0007669"/>
    <property type="project" value="InterPro"/>
</dbReference>
<sequence length="1711" mass="188515">MLFHFGYKDILYPGFTLGLLPNMPDIPERGHFPVCVYRAFCNPADVEAFTEEKKQSLLGKRHGKGADFVRAVKEIIDSYDKLKKEDQVDDFKSTANGRNTVDSLSNLRSEDQSEAPEAILDSHSKSSHSTIDRNEPSVSVEDASATAQVDAMHDKEALIEEPGATATVTETPLPVTSSSRKRSRDLRSQKEEVPARRSRSSSRMESRRVRNSRMSCDDDDKNAGEVSGNVVRNRCLRRNKRIRKSPDASECDDVNSAAFVSNGCIEDNGSEVATVDSDTFSLNEGSAVDSGCKGEHSEAVAECLDGDAELVKGLDLQIKAVVIKKKRKPNRKRITNDAAEPIAMVDKETVLEVKQSSNQTMQNDCGKMNGNSSKEDGDEHLPLVKRARVRMGKPCSAHEEVDSFAHTEESHKEVVLNPLGPVSTSSNCDENCPSGRDLSVVNEVLDNITPSGGCTSILGNRPQLWNTKKDQSFGCSVDGEAVLPPSKRLHRALEAMSANAAEDDRCNYDSSVTKTSTIGCHHSSTSTCPATTVESNTGTGLGLQSEDSLGINASGVDAFGFSTSLNPVVLEENGKSVVEVNADKKTESLNTQSHECSINELPDSGDHVGGKDLSGGSSDCHIMGSLGHLSPNMDRGEAGTGLNESSIDELPMKDKNKDKDELSHCEAENPDIECGTSEHTLKSIDPPVSGTNHGIYEFPPLNVASPLHYGGEGPGEKVEGLESHVQDIREVNDIFDVVKVVKEVQNKQTENDPSSISYPNEYLGDKNVSGIRSSPSLTDGGDSIAHASPLNTSGCRMSTSDSSNILQNNGSCSPDGDLQNKRTSSIQLGEDGKSESVVSQRPKSVSKYSEIHATLLSFDTMLGTLTRTKESIGRATRVAMDCGKLGVAAKVLEILARYLETESSLHRRVDLFFLVDSIAQCTRGLKGDGCGMYPSAIQAILPRLLSAAAPPGSSAHENRRQCLKVLKLWSERRIVPESIIHRHMRELDTHGVSSSGAYGRRSARTERSLDDPLREMEGMLVDEYGSNSSFQLPGFCMPRMLKDEDDGCDSDGESFEAVTPEHNPQAHEEQETTPATERHRHILEDVDGELEMEDVAPSCDVDVSSSCGVAGANGVQASHNQFEQNCQPYFAPPLPRDVPPSSPPLPSSPPPPPPPPPPPLPPPHVVHPPCAMPDAYMSGVDSKSYTDAHVRIFYFSCFFKSVKKIVLILLFFQLLDVHLQNVHGNRVQPPPQQLNSPRVNHTIPDAVHYRAPECRDHQRQMPDSTSCSYGSFPTYLERNVPHSDGATFHNEGYSLRPPHAPPSNQFSYVQGDQQGNPQHEAPPPYHNRFDYGDRESYYNNHERMKPGPYEPHDSWRFPSHYFSGPRYPDKGKMSYGTGPYGGPPCEPTRGPGQDWRYPPRSMSHRDSMPFRPPFEGPIPITGRAIGGQDDRNVAHCRQDWCVAAPIYSNFPFFNCGHPDAARHRPLDEEDKAPKIDCWNIMLSFSFVHILPPANAEQGRRSFVEMIESMRGQRETEKMGGSQSVSEKSIHEFTVKDTRGKEVDLSVYKGKVVLVVNVASKCGFTDTNYTQLTELYSKYKEKGFEILAFPCNQFLRQEPGTSQDAEQFACTRYKAEYPIFKKVRVNGPDTEPVYKFLKASKSGFLGSRIKWNFTKFLVDKDGHVIERYGPTTSPLNIEADIKKALGEADHMKSEYTPDEQYELFHQECSLRK</sequence>
<dbReference type="Gene3D" id="3.40.30.10">
    <property type="entry name" value="Glutaredoxin"/>
    <property type="match status" value="1"/>
</dbReference>
<feature type="compositionally biased region" description="Polar residues" evidence="6">
    <location>
        <begin position="93"/>
        <end position="107"/>
    </location>
</feature>
<dbReference type="InterPro" id="IPR013766">
    <property type="entry name" value="Thioredoxin_domain"/>
</dbReference>
<evidence type="ECO:0000313" key="9">
    <source>
        <dbReference type="EMBL" id="RXI02726.1"/>
    </source>
</evidence>
<feature type="compositionally biased region" description="Polar residues" evidence="6">
    <location>
        <begin position="789"/>
        <end position="812"/>
    </location>
</feature>
<dbReference type="GO" id="GO:0006397">
    <property type="term" value="P:mRNA processing"/>
    <property type="evidence" value="ECO:0007669"/>
    <property type="project" value="UniProtKB-KW"/>
</dbReference>
<dbReference type="PROSITE" id="PS51352">
    <property type="entry name" value="THIOREDOXIN_2"/>
    <property type="match status" value="1"/>
</dbReference>
<dbReference type="InterPro" id="IPR000889">
    <property type="entry name" value="Glutathione_peroxidase"/>
</dbReference>
<dbReference type="Gene3D" id="1.25.40.90">
    <property type="match status" value="1"/>
</dbReference>
<evidence type="ECO:0000313" key="10">
    <source>
        <dbReference type="Proteomes" id="UP000290289"/>
    </source>
</evidence>
<dbReference type="EMBL" id="RDQH01000329">
    <property type="protein sequence ID" value="RXI02726.1"/>
    <property type="molecule type" value="Genomic_DNA"/>
</dbReference>
<comment type="caution">
    <text evidence="9">The sequence shown here is derived from an EMBL/GenBank/DDBJ whole genome shotgun (WGS) entry which is preliminary data.</text>
</comment>
<dbReference type="SMART" id="SM00582">
    <property type="entry name" value="RPR"/>
    <property type="match status" value="1"/>
</dbReference>
<keyword evidence="4 5" id="KW-0560">Oxidoreductase</keyword>
<evidence type="ECO:0000256" key="2">
    <source>
        <dbReference type="ARBA" id="ARBA00022559"/>
    </source>
</evidence>
<evidence type="ECO:0000256" key="4">
    <source>
        <dbReference type="ARBA" id="ARBA00023002"/>
    </source>
</evidence>
<accession>A0A498K5R7</accession>
<feature type="region of interest" description="Disordered" evidence="6">
    <location>
        <begin position="1286"/>
        <end position="1333"/>
    </location>
</feature>
<dbReference type="InterPro" id="IPR029759">
    <property type="entry name" value="GPX_AS"/>
</dbReference>
<comment type="similarity">
    <text evidence="1 5">Belongs to the glutathione peroxidase family.</text>
</comment>
<feature type="region of interest" description="Disordered" evidence="6">
    <location>
        <begin position="591"/>
        <end position="652"/>
    </location>
</feature>
<dbReference type="GO" id="GO:0004601">
    <property type="term" value="F:peroxidase activity"/>
    <property type="evidence" value="ECO:0007669"/>
    <property type="project" value="UniProtKB-KW"/>
</dbReference>
<feature type="domain" description="CID" evidence="8">
    <location>
        <begin position="850"/>
        <end position="991"/>
    </location>
</feature>
<dbReference type="PROSITE" id="PS51391">
    <property type="entry name" value="CID"/>
    <property type="match status" value="1"/>
</dbReference>
<protein>
    <recommendedName>
        <fullName evidence="5">Glutathione peroxidase</fullName>
    </recommendedName>
</protein>
<keyword evidence="10" id="KW-1185">Reference proteome</keyword>
<dbReference type="PANTHER" id="PTHR12550">
    <property type="entry name" value="HEPATOMA-DERIVED GROWTH FACTOR-RELATED"/>
    <property type="match status" value="1"/>
</dbReference>
<dbReference type="Pfam" id="PF04818">
    <property type="entry name" value="CID"/>
    <property type="match status" value="1"/>
</dbReference>
<dbReference type="STRING" id="3750.A0A498K5R7"/>
<feature type="compositionally biased region" description="Basic and acidic residues" evidence="6">
    <location>
        <begin position="185"/>
        <end position="195"/>
    </location>
</feature>
<dbReference type="InterPro" id="IPR008942">
    <property type="entry name" value="ENTH_VHS"/>
</dbReference>
<feature type="region of interest" description="Disordered" evidence="6">
    <location>
        <begin position="92"/>
        <end position="224"/>
    </location>
</feature>